<name>A0A905R0L0_RHOPR</name>
<evidence type="ECO:0000256" key="1">
    <source>
        <dbReference type="SAM" id="MobiDB-lite"/>
    </source>
</evidence>
<dbReference type="AlphaFoldDB" id="A0A905R0L0"/>
<protein>
    <submittedName>
        <fullName evidence="2">Uncharacterized protein</fullName>
    </submittedName>
</protein>
<proteinExistence type="predicted"/>
<dbReference type="EMBL" id="ACPB03000429">
    <property type="status" value="NOT_ANNOTATED_CDS"/>
    <property type="molecule type" value="Genomic_DNA"/>
</dbReference>
<organism evidence="2 3">
    <name type="scientific">Rhodnius prolixus</name>
    <name type="common">Triatomid bug</name>
    <dbReference type="NCBI Taxonomy" id="13249"/>
    <lineage>
        <taxon>Eukaryota</taxon>
        <taxon>Metazoa</taxon>
        <taxon>Ecdysozoa</taxon>
        <taxon>Arthropoda</taxon>
        <taxon>Hexapoda</taxon>
        <taxon>Insecta</taxon>
        <taxon>Pterygota</taxon>
        <taxon>Neoptera</taxon>
        <taxon>Paraneoptera</taxon>
        <taxon>Hemiptera</taxon>
        <taxon>Heteroptera</taxon>
        <taxon>Panheteroptera</taxon>
        <taxon>Cimicomorpha</taxon>
        <taxon>Reduviidae</taxon>
        <taxon>Triatominae</taxon>
        <taxon>Rhodnius</taxon>
    </lineage>
</organism>
<keyword evidence="3" id="KW-1185">Reference proteome</keyword>
<feature type="compositionally biased region" description="Polar residues" evidence="1">
    <location>
        <begin position="224"/>
        <end position="233"/>
    </location>
</feature>
<evidence type="ECO:0000313" key="2">
    <source>
        <dbReference type="EnsemblMetazoa" id="RPRC017685-PA"/>
    </source>
</evidence>
<dbReference type="Proteomes" id="UP000015103">
    <property type="component" value="Unassembled WGS sequence"/>
</dbReference>
<reference evidence="2" key="1">
    <citation type="submission" date="2022-10" db="UniProtKB">
        <authorList>
            <consortium name="EnsemblMetazoa"/>
        </authorList>
    </citation>
    <scope>IDENTIFICATION</scope>
</reference>
<accession>A0A905R0L0</accession>
<dbReference type="EnsemblMetazoa" id="RPRC017685-RA">
    <property type="protein sequence ID" value="RPRC017685-PA"/>
    <property type="gene ID" value="RPRC017685"/>
</dbReference>
<evidence type="ECO:0000313" key="3">
    <source>
        <dbReference type="Proteomes" id="UP000015103"/>
    </source>
</evidence>
<feature type="region of interest" description="Disordered" evidence="1">
    <location>
        <begin position="224"/>
        <end position="254"/>
    </location>
</feature>
<feature type="compositionally biased region" description="Basic and acidic residues" evidence="1">
    <location>
        <begin position="234"/>
        <end position="252"/>
    </location>
</feature>
<sequence>MKRNERYVHSSEQNAFPKFEKTSQISKDCSEVLNFLKMNLQGSLNCVNFIKERVHENILAKANEKRSFQLLTERSEQLISQISSDIDLKSADIPKDNSLSRLDDIVNDSNIVCTNDQNAFESEESGKKKLNEHQISNASSETQIKRINQPNSLSAMDCASQEKIIMISLLSEDEELDSDCSKISIPGRVRNYNSSCSLSFQEECSSKVETNCVLARNENTAENNDLNETNQLKSIEKRNDVPERRSTEDCKQHTKKKKIINKDIRNQPKEFYFYGDFYKVKLTNLHPR</sequence>